<dbReference type="PANTHER" id="PTHR45784:SF8">
    <property type="entry name" value="C-TYPE MANNOSE RECEPTOR 2-RELATED"/>
    <property type="match status" value="1"/>
</dbReference>
<dbReference type="Proteomes" id="UP000002852">
    <property type="component" value="Unassembled WGS sequence"/>
</dbReference>
<dbReference type="GeneTree" id="ENSGT00940000163460"/>
<dbReference type="CDD" id="cd00037">
    <property type="entry name" value="CLECT"/>
    <property type="match status" value="2"/>
</dbReference>
<dbReference type="InterPro" id="IPR016186">
    <property type="entry name" value="C-type_lectin-like/link_sf"/>
</dbReference>
<keyword evidence="3" id="KW-1185">Reference proteome</keyword>
<feature type="domain" description="C-type lectin" evidence="1">
    <location>
        <begin position="196"/>
        <end position="306"/>
    </location>
</feature>
<sequence>MDLATIYNQAHADSLFLKDYKAWIGLHRKTPNKWEWIDGGDYTFQWPSNEGNNNNENCAVIGYNYYNDKRIYSRECDTKSFSACRIINSSSVTIVQEMMTWSEAKDHCMKINQELATFTKEEMTFFSEQNFPIWIGLHRNDSSWKWSSGLQEDKYWKLELSDNKDCVTITSKTKTLAAENCQTLRPFLCMKENVILVKENKSWEEAFEHCRGLGSNSNLRFNLLSVKPGDEHKYVVNRIKEADTNEVWTGLRFLGDEWLWINGKDVLYSDLLKCPPQGRRCGAISKSNSSTVAARDCQERKNFLCYSY</sequence>
<dbReference type="FunCoup" id="A0A3B5QST3">
    <property type="interactions" value="90"/>
</dbReference>
<reference evidence="3" key="2">
    <citation type="journal article" date="2013" name="Nat. Genet.">
        <title>The genome of the platyfish, Xiphophorus maculatus, provides insights into evolutionary adaptation and several complex traits.</title>
        <authorList>
            <person name="Schartl M."/>
            <person name="Walter R.B."/>
            <person name="Shen Y."/>
            <person name="Garcia T."/>
            <person name="Catchen J."/>
            <person name="Amores A."/>
            <person name="Braasch I."/>
            <person name="Chalopin D."/>
            <person name="Volff J.N."/>
            <person name="Lesch K.P."/>
            <person name="Bisazza A."/>
            <person name="Minx P."/>
            <person name="Hillier L."/>
            <person name="Wilson R.K."/>
            <person name="Fuerstenberg S."/>
            <person name="Boore J."/>
            <person name="Searle S."/>
            <person name="Postlethwait J.H."/>
            <person name="Warren W.C."/>
        </authorList>
    </citation>
    <scope>NUCLEOTIDE SEQUENCE [LARGE SCALE GENOMIC DNA]</scope>
    <source>
        <strain evidence="3">JP 163 A</strain>
    </source>
</reference>
<dbReference type="Pfam" id="PF00059">
    <property type="entry name" value="Lectin_C"/>
    <property type="match status" value="3"/>
</dbReference>
<dbReference type="SMART" id="SM00034">
    <property type="entry name" value="CLECT"/>
    <property type="match status" value="2"/>
</dbReference>
<reference evidence="3" key="1">
    <citation type="submission" date="2012-01" db="EMBL/GenBank/DDBJ databases">
        <authorList>
            <person name="Walter R."/>
            <person name="Schartl M."/>
            <person name="Warren W."/>
        </authorList>
    </citation>
    <scope>NUCLEOTIDE SEQUENCE [LARGE SCALE GENOMIC DNA]</scope>
    <source>
        <strain evidence="3">JP 163 A</strain>
    </source>
</reference>
<feature type="domain" description="C-type lectin" evidence="1">
    <location>
        <begin position="1"/>
        <end position="85"/>
    </location>
</feature>
<reference evidence="2" key="4">
    <citation type="submission" date="2025-09" db="UniProtKB">
        <authorList>
            <consortium name="Ensembl"/>
        </authorList>
    </citation>
    <scope>IDENTIFICATION</scope>
    <source>
        <strain evidence="2">JP 163 A</strain>
    </source>
</reference>
<dbReference type="PROSITE" id="PS50041">
    <property type="entry name" value="C_TYPE_LECTIN_2"/>
    <property type="match status" value="3"/>
</dbReference>
<dbReference type="InterPro" id="IPR016187">
    <property type="entry name" value="CTDL_fold"/>
</dbReference>
<evidence type="ECO:0000259" key="1">
    <source>
        <dbReference type="PROSITE" id="PS50041"/>
    </source>
</evidence>
<dbReference type="PANTHER" id="PTHR45784">
    <property type="entry name" value="C-TYPE LECTIN DOMAIN FAMILY 20 MEMBER A-RELATED"/>
    <property type="match status" value="1"/>
</dbReference>
<evidence type="ECO:0000313" key="3">
    <source>
        <dbReference type="Proteomes" id="UP000002852"/>
    </source>
</evidence>
<dbReference type="OMA" id="CVTITSK"/>
<organism evidence="2 3">
    <name type="scientific">Xiphophorus maculatus</name>
    <name type="common">Southern platyfish</name>
    <name type="synonym">Platypoecilus maculatus</name>
    <dbReference type="NCBI Taxonomy" id="8083"/>
    <lineage>
        <taxon>Eukaryota</taxon>
        <taxon>Metazoa</taxon>
        <taxon>Chordata</taxon>
        <taxon>Craniata</taxon>
        <taxon>Vertebrata</taxon>
        <taxon>Euteleostomi</taxon>
        <taxon>Actinopterygii</taxon>
        <taxon>Neopterygii</taxon>
        <taxon>Teleostei</taxon>
        <taxon>Neoteleostei</taxon>
        <taxon>Acanthomorphata</taxon>
        <taxon>Ovalentaria</taxon>
        <taxon>Atherinomorphae</taxon>
        <taxon>Cyprinodontiformes</taxon>
        <taxon>Poeciliidae</taxon>
        <taxon>Poeciliinae</taxon>
        <taxon>Xiphophorus</taxon>
    </lineage>
</organism>
<feature type="domain" description="C-type lectin" evidence="1">
    <location>
        <begin position="87"/>
        <end position="190"/>
    </location>
</feature>
<dbReference type="Ensembl" id="ENSXMAT00000026750.1">
    <property type="protein sequence ID" value="ENSXMAP00000033310.1"/>
    <property type="gene ID" value="ENSXMAG00000028813.1"/>
</dbReference>
<proteinExistence type="predicted"/>
<dbReference type="InParanoid" id="A0A3B5QST3"/>
<evidence type="ECO:0000313" key="2">
    <source>
        <dbReference type="Ensembl" id="ENSXMAP00000033310.1"/>
    </source>
</evidence>
<dbReference type="Gene3D" id="3.10.100.10">
    <property type="entry name" value="Mannose-Binding Protein A, subunit A"/>
    <property type="match status" value="3"/>
</dbReference>
<protein>
    <submittedName>
        <fullName evidence="2">Macrophage mannose receptor 1-like</fullName>
    </submittedName>
</protein>
<name>A0A3B5QST3_XIPMA</name>
<dbReference type="AlphaFoldDB" id="A0A3B5QST3"/>
<reference evidence="2" key="3">
    <citation type="submission" date="2025-08" db="UniProtKB">
        <authorList>
            <consortium name="Ensembl"/>
        </authorList>
    </citation>
    <scope>IDENTIFICATION</scope>
    <source>
        <strain evidence="2">JP 163 A</strain>
    </source>
</reference>
<dbReference type="SUPFAM" id="SSF56436">
    <property type="entry name" value="C-type lectin-like"/>
    <property type="match status" value="3"/>
</dbReference>
<accession>A0A3B5QST3</accession>
<dbReference type="InterPro" id="IPR001304">
    <property type="entry name" value="C-type_lectin-like"/>
</dbReference>